<protein>
    <recommendedName>
        <fullName evidence="6">FH2 domain-containing protein</fullName>
    </recommendedName>
</protein>
<dbReference type="PANTHER" id="PTHR46345:SF5">
    <property type="entry name" value="INVERTED FORMIN-2"/>
    <property type="match status" value="1"/>
</dbReference>
<dbReference type="Ensembl" id="ENSRBIT00000057519.1">
    <property type="protein sequence ID" value="ENSRBIP00000033538.1"/>
    <property type="gene ID" value="ENSRBIG00000040515.1"/>
</dbReference>
<evidence type="ECO:0008006" key="6">
    <source>
        <dbReference type="Google" id="ProtNLM"/>
    </source>
</evidence>
<keyword evidence="5" id="KW-1185">Reference proteome</keyword>
<organism evidence="4 5">
    <name type="scientific">Rhinopithecus bieti</name>
    <name type="common">Black snub-nosed monkey</name>
    <name type="synonym">Pygathrix bieti</name>
    <dbReference type="NCBI Taxonomy" id="61621"/>
    <lineage>
        <taxon>Eukaryota</taxon>
        <taxon>Metazoa</taxon>
        <taxon>Chordata</taxon>
        <taxon>Craniata</taxon>
        <taxon>Vertebrata</taxon>
        <taxon>Euteleostomi</taxon>
        <taxon>Mammalia</taxon>
        <taxon>Eutheria</taxon>
        <taxon>Euarchontoglires</taxon>
        <taxon>Primates</taxon>
        <taxon>Haplorrhini</taxon>
        <taxon>Catarrhini</taxon>
        <taxon>Cercopithecidae</taxon>
        <taxon>Colobinae</taxon>
        <taxon>Rhinopithecus</taxon>
    </lineage>
</organism>
<accession>A0A2K6MCM0</accession>
<reference evidence="4" key="2">
    <citation type="submission" date="2025-08" db="UniProtKB">
        <authorList>
            <consortium name="Ensembl"/>
        </authorList>
    </citation>
    <scope>IDENTIFICATION</scope>
</reference>
<evidence type="ECO:0000313" key="4">
    <source>
        <dbReference type="Ensembl" id="ENSRBIP00000033538.1"/>
    </source>
</evidence>
<feature type="region of interest" description="Disordered" evidence="1">
    <location>
        <begin position="325"/>
        <end position="522"/>
    </location>
</feature>
<evidence type="ECO:0000259" key="3">
    <source>
        <dbReference type="PROSITE" id="PS51444"/>
    </source>
</evidence>
<dbReference type="InterPro" id="IPR042201">
    <property type="entry name" value="FH2_Formin_sf"/>
</dbReference>
<feature type="compositionally biased region" description="Acidic residues" evidence="1">
    <location>
        <begin position="443"/>
        <end position="453"/>
    </location>
</feature>
<dbReference type="Pfam" id="PF02181">
    <property type="entry name" value="FH2"/>
    <property type="match status" value="1"/>
</dbReference>
<reference evidence="4" key="3">
    <citation type="submission" date="2025-09" db="UniProtKB">
        <authorList>
            <consortium name="Ensembl"/>
        </authorList>
    </citation>
    <scope>IDENTIFICATION</scope>
</reference>
<sequence>PILCLGEVASPSPALAAPAGLLTSRQLPIFCQLILRIGNFLNYGSHTGDADGFKISTLLKLTETKSQQNRVTLLHHVLEEAEKSHPDLLQLPRDLEQPSQAAGINLEIIRSEASSNLKKLLETERKVSASVAEVQEQYTERLQASISAFRALDELFEAIEQKQRELADYLCEDARQLSLEDTFGTMKAFRDLFLRALKENKDRKEQAAKAERRKQQLAEEEARRPRGEDGKPVRKGPGKQEEVCVIDALLADIRKGFQLRKTARGRGDTDGGSKVASMDPPRATEPVATSNSAGDPVGGTHCPTSKPDFDATMASEPRGWDLVDAVTPCPQPTLEQSEEGGPPPLERRSSWYEDASDVLTTEDAQCPQPLEGAWPVTLGDAQALKPLKFSGNKPPAAGSSSQDAKDPTSLLGVLQAEADSTSEGPEDAVHSRGARPPAAGPGEDGDEDEEDTAPESALDTSLDKSFSEDAVTDSSGSGTLPRARGRASKGTGKRRKKRPSRSQEEVPPDSDDNKTKKLCVIQ</sequence>
<proteinExistence type="predicted"/>
<dbReference type="Pfam" id="PF02205">
    <property type="entry name" value="WH2"/>
    <property type="match status" value="1"/>
</dbReference>
<dbReference type="Gene3D" id="1.20.58.2220">
    <property type="entry name" value="Formin, FH2 domain"/>
    <property type="match status" value="1"/>
</dbReference>
<dbReference type="InterPro" id="IPR003124">
    <property type="entry name" value="WH2_dom"/>
</dbReference>
<dbReference type="OMA" id="ENDDHAA"/>
<feature type="region of interest" description="Disordered" evidence="1">
    <location>
        <begin position="203"/>
        <end position="239"/>
    </location>
</feature>
<dbReference type="Proteomes" id="UP000233180">
    <property type="component" value="Unassembled WGS sequence"/>
</dbReference>
<evidence type="ECO:0000256" key="1">
    <source>
        <dbReference type="SAM" id="MobiDB-lite"/>
    </source>
</evidence>
<feature type="region of interest" description="Disordered" evidence="1">
    <location>
        <begin position="261"/>
        <end position="300"/>
    </location>
</feature>
<dbReference type="PROSITE" id="PS51444">
    <property type="entry name" value="FH2"/>
    <property type="match status" value="1"/>
</dbReference>
<evidence type="ECO:0000313" key="5">
    <source>
        <dbReference type="Proteomes" id="UP000233180"/>
    </source>
</evidence>
<dbReference type="InterPro" id="IPR015425">
    <property type="entry name" value="FH2_Formin"/>
</dbReference>
<dbReference type="CDD" id="cd22061">
    <property type="entry name" value="WH2_INF2"/>
    <property type="match status" value="1"/>
</dbReference>
<dbReference type="SUPFAM" id="SSF101447">
    <property type="entry name" value="Formin homology 2 domain (FH2 domain)"/>
    <property type="match status" value="1"/>
</dbReference>
<feature type="domain" description="FH2" evidence="3">
    <location>
        <begin position="1"/>
        <end position="219"/>
    </location>
</feature>
<dbReference type="GO" id="GO:0003779">
    <property type="term" value="F:actin binding"/>
    <property type="evidence" value="ECO:0007669"/>
    <property type="project" value="InterPro"/>
</dbReference>
<dbReference type="PANTHER" id="PTHR46345">
    <property type="entry name" value="INVERTED FORMIN-2"/>
    <property type="match status" value="1"/>
</dbReference>
<feature type="compositionally biased region" description="Basic residues" evidence="1">
    <location>
        <begin position="483"/>
        <end position="500"/>
    </location>
</feature>
<dbReference type="PROSITE" id="PS51082">
    <property type="entry name" value="WH2"/>
    <property type="match status" value="1"/>
</dbReference>
<dbReference type="AlphaFoldDB" id="A0A2K6MCM0"/>
<evidence type="ECO:0000259" key="2">
    <source>
        <dbReference type="PROSITE" id="PS51082"/>
    </source>
</evidence>
<dbReference type="STRING" id="61621.ENSRBIP00000033538"/>
<name>A0A2K6MCM0_RHIBE</name>
<reference evidence="4 5" key="1">
    <citation type="submission" date="2016-06" db="EMBL/GenBank/DDBJ databases">
        <title>Genome of Rhinopithecus bieti.</title>
        <authorList>
            <person name="Wu"/>
            <person name="C.-I. and Zhang"/>
            <person name="Y."/>
        </authorList>
    </citation>
    <scope>NUCLEOTIDE SEQUENCE</scope>
</reference>
<dbReference type="GeneTree" id="ENSGT00940000155691"/>
<feature type="domain" description="WH2" evidence="2">
    <location>
        <begin position="247"/>
        <end position="262"/>
    </location>
</feature>